<evidence type="ECO:0000313" key="2">
    <source>
        <dbReference type="Proteomes" id="UP000279859"/>
    </source>
</evidence>
<organism evidence="1 2">
    <name type="scientific">Cryobacterium tepidiphilum</name>
    <dbReference type="NCBI Taxonomy" id="2486026"/>
    <lineage>
        <taxon>Bacteria</taxon>
        <taxon>Bacillati</taxon>
        <taxon>Actinomycetota</taxon>
        <taxon>Actinomycetes</taxon>
        <taxon>Micrococcales</taxon>
        <taxon>Microbacteriaceae</taxon>
        <taxon>Cryobacterium</taxon>
    </lineage>
</organism>
<protein>
    <recommendedName>
        <fullName evidence="3">AbiEi antitoxin C-terminal domain-containing protein</fullName>
    </recommendedName>
</protein>
<comment type="caution">
    <text evidence="1">The sequence shown here is derived from an EMBL/GenBank/DDBJ whole genome shotgun (WGS) entry which is preliminary data.</text>
</comment>
<name>A0A3M8LM65_9MICO</name>
<dbReference type="RefSeq" id="WP_123045004.1">
    <property type="nucleotide sequence ID" value="NZ_RDSR01000004.1"/>
</dbReference>
<dbReference type="Proteomes" id="UP000279859">
    <property type="component" value="Unassembled WGS sequence"/>
</dbReference>
<reference evidence="1 2" key="1">
    <citation type="submission" date="2018-11" db="EMBL/GenBank/DDBJ databases">
        <title>Cryobacterium sp. nov., isolated from rhizosphere soil of lettuce.</title>
        <authorList>
            <person name="Wang Y."/>
        </authorList>
    </citation>
    <scope>NUCLEOTIDE SEQUENCE [LARGE SCALE GENOMIC DNA]</scope>
    <source>
        <strain evidence="1 2">NEAU-85</strain>
    </source>
</reference>
<dbReference type="EMBL" id="RDSR01000004">
    <property type="protein sequence ID" value="RNE66570.1"/>
    <property type="molecule type" value="Genomic_DNA"/>
</dbReference>
<evidence type="ECO:0008006" key="3">
    <source>
        <dbReference type="Google" id="ProtNLM"/>
    </source>
</evidence>
<gene>
    <name evidence="1" type="ORF">EEJ31_04005</name>
</gene>
<accession>A0A3M8LM65</accession>
<evidence type="ECO:0000313" key="1">
    <source>
        <dbReference type="EMBL" id="RNE66570.1"/>
    </source>
</evidence>
<proteinExistence type="predicted"/>
<keyword evidence="2" id="KW-1185">Reference proteome</keyword>
<dbReference type="AlphaFoldDB" id="A0A3M8LM65"/>
<sequence length="182" mass="19321">MTPRLAPVLSPADLPVAELCSARLDGELYANGDGWCPVDEIDDATTRSLAAALLVPPRAVAERMTAAWIYGACPEPARQQYCVDARCRVKMILSPRIQLREVTLPPADVVTLVGIRATTPLRTMADLARDATLAEDAVVAALGALADRFGFTATVVLGELPRSGRQLTCAAARLRAVGDGVR</sequence>
<dbReference type="OrthoDB" id="4802815at2"/>